<keyword evidence="8" id="KW-0408">Iron</keyword>
<feature type="coiled-coil region" evidence="11">
    <location>
        <begin position="251"/>
        <end position="285"/>
    </location>
</feature>
<feature type="compositionally biased region" description="Polar residues" evidence="12">
    <location>
        <begin position="1187"/>
        <end position="1197"/>
    </location>
</feature>
<dbReference type="FunFam" id="1.20.1410.10:FF:000011">
    <property type="entry name" value="Cyclin-D1-binding protein"/>
    <property type="match status" value="1"/>
</dbReference>
<dbReference type="InterPro" id="IPR006620">
    <property type="entry name" value="Pro_4_hyd_alph"/>
</dbReference>
<feature type="repeat" description="PPR" evidence="10">
    <location>
        <begin position="638"/>
        <end position="672"/>
    </location>
</feature>
<dbReference type="Pfam" id="PF25238">
    <property type="entry name" value="OGFOD2-like"/>
    <property type="match status" value="1"/>
</dbReference>
<comment type="similarity">
    <text evidence="2">Belongs to the PPR family. P subfamily.</text>
</comment>
<keyword evidence="6" id="KW-0223">Dioxygenase</keyword>
<evidence type="ECO:0000313" key="15">
    <source>
        <dbReference type="Proteomes" id="UP000836841"/>
    </source>
</evidence>
<evidence type="ECO:0000256" key="12">
    <source>
        <dbReference type="SAM" id="MobiDB-lite"/>
    </source>
</evidence>
<dbReference type="Gene3D" id="1.20.1410.10">
    <property type="entry name" value="I/LWEQ domain"/>
    <property type="match status" value="1"/>
</dbReference>
<dbReference type="PROSITE" id="PS51471">
    <property type="entry name" value="FE2OG_OXY"/>
    <property type="match status" value="1"/>
</dbReference>
<evidence type="ECO:0000256" key="4">
    <source>
        <dbReference type="ARBA" id="ARBA00022737"/>
    </source>
</evidence>
<feature type="compositionally biased region" description="Acidic residues" evidence="12">
    <location>
        <begin position="158"/>
        <end position="176"/>
    </location>
</feature>
<keyword evidence="3" id="KW-0479">Metal-binding</keyword>
<dbReference type="PROSITE" id="PS51375">
    <property type="entry name" value="PPR"/>
    <property type="match status" value="13"/>
</dbReference>
<dbReference type="GO" id="GO:0005506">
    <property type="term" value="F:iron ion binding"/>
    <property type="evidence" value="ECO:0007669"/>
    <property type="project" value="InterPro"/>
</dbReference>
<proteinExistence type="inferred from homology"/>
<dbReference type="Pfam" id="PF20936">
    <property type="entry name" value="GCIP_C"/>
    <property type="match status" value="1"/>
</dbReference>
<dbReference type="EMBL" id="OU466857">
    <property type="protein sequence ID" value="CAH2033668.1"/>
    <property type="molecule type" value="Genomic_DNA"/>
</dbReference>
<dbReference type="InterPro" id="IPR005123">
    <property type="entry name" value="Oxoglu/Fe-dep_dioxygenase_dom"/>
</dbReference>
<name>A0AAU9R715_THLAR</name>
<dbReference type="Proteomes" id="UP000836841">
    <property type="component" value="Chromosome 1"/>
</dbReference>
<keyword evidence="15" id="KW-1185">Reference proteome</keyword>
<dbReference type="PANTHER" id="PTHR47942">
    <property type="entry name" value="TETRATRICOPEPTIDE REPEAT (TPR)-LIKE SUPERFAMILY PROTEIN-RELATED"/>
    <property type="match status" value="1"/>
</dbReference>
<feature type="repeat" description="PPR" evidence="10">
    <location>
        <begin position="950"/>
        <end position="984"/>
    </location>
</feature>
<dbReference type="GO" id="GO:0016705">
    <property type="term" value="F:oxidoreductase activity, acting on paired donors, with incorporation or reduction of molecular oxygen"/>
    <property type="evidence" value="ECO:0007669"/>
    <property type="project" value="InterPro"/>
</dbReference>
<dbReference type="InterPro" id="IPR051222">
    <property type="entry name" value="PPR/CCM1_RNA-binding"/>
</dbReference>
<dbReference type="InterPro" id="IPR002885">
    <property type="entry name" value="PPR_rpt"/>
</dbReference>
<dbReference type="SUPFAM" id="SSF48452">
    <property type="entry name" value="TPR-like"/>
    <property type="match status" value="1"/>
</dbReference>
<organism evidence="14 15">
    <name type="scientific">Thlaspi arvense</name>
    <name type="common">Field penny-cress</name>
    <dbReference type="NCBI Taxonomy" id="13288"/>
    <lineage>
        <taxon>Eukaryota</taxon>
        <taxon>Viridiplantae</taxon>
        <taxon>Streptophyta</taxon>
        <taxon>Embryophyta</taxon>
        <taxon>Tracheophyta</taxon>
        <taxon>Spermatophyta</taxon>
        <taxon>Magnoliopsida</taxon>
        <taxon>eudicotyledons</taxon>
        <taxon>Gunneridae</taxon>
        <taxon>Pentapetalae</taxon>
        <taxon>rosids</taxon>
        <taxon>malvids</taxon>
        <taxon>Brassicales</taxon>
        <taxon>Brassicaceae</taxon>
        <taxon>Thlaspideae</taxon>
        <taxon>Thlaspi</taxon>
    </lineage>
</organism>
<dbReference type="Pfam" id="PF01535">
    <property type="entry name" value="PPR"/>
    <property type="match status" value="1"/>
</dbReference>
<feature type="repeat" description="PPR" evidence="10">
    <location>
        <begin position="915"/>
        <end position="949"/>
    </location>
</feature>
<evidence type="ECO:0000259" key="13">
    <source>
        <dbReference type="PROSITE" id="PS51471"/>
    </source>
</evidence>
<feature type="repeat" description="PPR" evidence="10">
    <location>
        <begin position="673"/>
        <end position="707"/>
    </location>
</feature>
<feature type="repeat" description="PPR" evidence="10">
    <location>
        <begin position="604"/>
        <end position="634"/>
    </location>
</feature>
<dbReference type="NCBIfam" id="TIGR00756">
    <property type="entry name" value="PPR"/>
    <property type="match status" value="13"/>
</dbReference>
<evidence type="ECO:0000256" key="5">
    <source>
        <dbReference type="ARBA" id="ARBA00022824"/>
    </source>
</evidence>
<dbReference type="Pfam" id="PF13041">
    <property type="entry name" value="PPR_2"/>
    <property type="match status" value="7"/>
</dbReference>
<feature type="region of interest" description="Disordered" evidence="12">
    <location>
        <begin position="1186"/>
        <end position="1207"/>
    </location>
</feature>
<dbReference type="PANTHER" id="PTHR47942:SF16">
    <property type="entry name" value="PENTATRICOPEPTIDE REPEAT DOMAIN CONTAINING PROTEIN-RELATED"/>
    <property type="match status" value="1"/>
</dbReference>
<protein>
    <recommendedName>
        <fullName evidence="13">Fe2OG dioxygenase domain-containing protein</fullName>
    </recommendedName>
</protein>
<dbReference type="Gene3D" id="2.60.120.620">
    <property type="entry name" value="q2cbj1_9rhob like domain"/>
    <property type="match status" value="1"/>
</dbReference>
<evidence type="ECO:0000256" key="10">
    <source>
        <dbReference type="PROSITE-ProRule" id="PRU00708"/>
    </source>
</evidence>
<feature type="non-terminal residue" evidence="14">
    <location>
        <position position="1566"/>
    </location>
</feature>
<feature type="repeat" description="PPR" evidence="10">
    <location>
        <begin position="569"/>
        <end position="603"/>
    </location>
</feature>
<dbReference type="InterPro" id="IPR049318">
    <property type="entry name" value="GCIP_C"/>
</dbReference>
<keyword evidence="7" id="KW-0560">Oxidoreductase</keyword>
<feature type="region of interest" description="Disordered" evidence="12">
    <location>
        <begin position="150"/>
        <end position="176"/>
    </location>
</feature>
<feature type="repeat" description="PPR" evidence="10">
    <location>
        <begin position="1020"/>
        <end position="1054"/>
    </location>
</feature>
<feature type="repeat" description="PPR" evidence="10">
    <location>
        <begin position="774"/>
        <end position="808"/>
    </location>
</feature>
<dbReference type="InterPro" id="IPR049317">
    <property type="entry name" value="GCIP-like_N"/>
</dbReference>
<evidence type="ECO:0000256" key="1">
    <source>
        <dbReference type="ARBA" id="ARBA00001961"/>
    </source>
</evidence>
<keyword evidence="9" id="KW-0325">Glycoprotein</keyword>
<feature type="repeat" description="PPR" evidence="10">
    <location>
        <begin position="844"/>
        <end position="878"/>
    </location>
</feature>
<keyword evidence="11" id="KW-0175">Coiled coil</keyword>
<dbReference type="GO" id="GO:0051213">
    <property type="term" value="F:dioxygenase activity"/>
    <property type="evidence" value="ECO:0007669"/>
    <property type="project" value="UniProtKB-KW"/>
</dbReference>
<evidence type="ECO:0000256" key="8">
    <source>
        <dbReference type="ARBA" id="ARBA00023004"/>
    </source>
</evidence>
<evidence type="ECO:0000256" key="6">
    <source>
        <dbReference type="ARBA" id="ARBA00022964"/>
    </source>
</evidence>
<reference evidence="14 15" key="1">
    <citation type="submission" date="2022-03" db="EMBL/GenBank/DDBJ databases">
        <authorList>
            <person name="Nunn A."/>
            <person name="Chopra R."/>
            <person name="Nunn A."/>
            <person name="Contreras Garrido A."/>
        </authorList>
    </citation>
    <scope>NUCLEOTIDE SEQUENCE [LARGE SCALE GENOMIC DNA]</scope>
</reference>
<evidence type="ECO:0000256" key="2">
    <source>
        <dbReference type="ARBA" id="ARBA00007626"/>
    </source>
</evidence>
<keyword evidence="5" id="KW-0256">Endoplasmic reticulum</keyword>
<dbReference type="Pfam" id="PF13324">
    <property type="entry name" value="GCIP_N"/>
    <property type="match status" value="1"/>
</dbReference>
<comment type="cofactor">
    <cofactor evidence="1">
        <name>L-ascorbate</name>
        <dbReference type="ChEBI" id="CHEBI:38290"/>
    </cofactor>
</comment>
<feature type="repeat" description="PPR" evidence="10">
    <location>
        <begin position="985"/>
        <end position="1019"/>
    </location>
</feature>
<feature type="repeat" description="PPR" evidence="10">
    <location>
        <begin position="1055"/>
        <end position="1089"/>
    </location>
</feature>
<gene>
    <name evidence="14" type="ORF">TAV2_LOCUS688</name>
</gene>
<evidence type="ECO:0000313" key="14">
    <source>
        <dbReference type="EMBL" id="CAH2033668.1"/>
    </source>
</evidence>
<dbReference type="GO" id="GO:0031418">
    <property type="term" value="F:L-ascorbic acid binding"/>
    <property type="evidence" value="ECO:0007669"/>
    <property type="project" value="InterPro"/>
</dbReference>
<keyword evidence="4" id="KW-0677">Repeat</keyword>
<evidence type="ECO:0000256" key="3">
    <source>
        <dbReference type="ARBA" id="ARBA00022723"/>
    </source>
</evidence>
<evidence type="ECO:0000256" key="9">
    <source>
        <dbReference type="ARBA" id="ARBA00023180"/>
    </source>
</evidence>
<dbReference type="Gene3D" id="1.25.40.10">
    <property type="entry name" value="Tetratricopeptide repeat domain"/>
    <property type="match status" value="7"/>
</dbReference>
<sequence length="1566" mass="178852">FPLDFHEETWLNLLSSLAAGGLESGLSFTLNTKTKMGKSKREDLNQFLIAHLNTIYDTLQLFDRTASPTEEKVNWSDVLQMSDHLSKQATIEGSYEKDKKPSIPQLSGAVWETCSSFKKVPATNIIAIGRGITQVAVSMKDVLREMKEVKPACPSPECEADEDDNSHDDDDLGSDLSPEEMEVAQMVAEIVSEMIMVIKELIRVITGMIKLENPKDNGGFVDSLEKLLKLCEGNGVQIDELGACVYPPQEMNKMQQAVKIIQRNLDEAEAEVERLRSSSDAFSGACRKLRNSMKHMETELDKRCEAEVVVEMQNVTLVNLAVVSKNLPNLKKWYNGFGPNENRIADWITIEPVRPPGDDRRRPREGREMALGFVETSRSFFYTSTANTSLSVSKRRFLFQSPNLPPHPSSSSSSPTSSNLESYFANLILTSYGCTPNRKWSSHQFRLLLADPDLLIRVLNMIREKPEIAYHFFKWLQHQRDVKQSLQAFAAVLEILAENDLMSKAYWVAGRSIDLGMHEIDDLLIDGAFDKRIARKLLDLLLLVYTRKSMAEQCFSSFEKMIRRRFLPSVRNCNILLRVLRDNRMMDKAQEVYRAMVEHGIEPTVVTVNTMLDSCLKAGDLEQASEILSEMESKVVPTVITFNTMLDSCFKSGDLQQVHKIMSEMKRRKVKATEVTYNILINGFYKNGKMEEARRFHGDMRRSGFPVTAYSFNLVIEGYCRQGLLDEAWGVIKHMLNAGVSPTASTYNIYIRALCEFRSIEDARRLLLDMGAPDVVSYNTLMHGYVKAGKIAEAFLLFGELRDRNISPSVVTYNTLMDGLCESGNLEPAQRLKEEMVSQNIYPDVKTYTTLVKGFVKNGNLAMATAVYDEMLGKGIRPDRYAYTTRIVGELQLGDSDKAFRLQEEMVAKDHYSRDLITYNVCIDGLYKVGNLEKAIEFQRKIYSDGLVPDHVTYTTVMRAYLEKGRFKMAKVLYQEMLRKKLSPSVITYFVLIHGHAKVGRLQQAFQYSTEMKKRGVRPNVMTCNALLHGICKAGEVDEAHRYFCKMEEEGIPPNRYSYTMLINKNSDLGRWEEVIKLYKEMLDKEIEPDAYTHWALFKHLDKDHRSREVEFLEKLLRRETHSELWPESNPIVVEAPFTCSLARFLPASMAITYYTAEARRIGIKMTRINGVCKISLTLKSMALDSSGKQSEQQQPRVSPETGDAGLRLRRTPNEEHQPENYEDLQLDFSPALFSSLERYLPEKLLSYPRIEKAGFMRDLLLRYSPDTERIRIQRHREYREKILSTFQRRHVEIYSLDPASFFAPSFLEAVNHKSEEGFRSIVVQQAPGIFTFPMFNPQFCESLLAEVEHMEKWVYESKATIMRPNTLNRFGLVLDDFGFESMLQKLVDDFISPLSQVLFPEVCGSSLDSHHGFIVEYGRDRDVDLGFHVDDSEVSLNVCLGKQFAGGELYFRGVRCDDHVNSESTQEEVYDYSHVPGQAILHRGRHRHGARATTAGHRVNLILWCRSSTFREMKNYQREFPSWCGGCKADRQKRMQASIKATTEELKKRVAGKVLAELAPRSSAD</sequence>
<evidence type="ECO:0000256" key="7">
    <source>
        <dbReference type="ARBA" id="ARBA00023002"/>
    </source>
</evidence>
<feature type="repeat" description="PPR" evidence="10">
    <location>
        <begin position="809"/>
        <end position="843"/>
    </location>
</feature>
<accession>A0AAU9R715</accession>
<evidence type="ECO:0000256" key="11">
    <source>
        <dbReference type="SAM" id="Coils"/>
    </source>
</evidence>
<feature type="repeat" description="PPR" evidence="10">
    <location>
        <begin position="708"/>
        <end position="742"/>
    </location>
</feature>
<feature type="domain" description="Fe2OG dioxygenase" evidence="13">
    <location>
        <begin position="1409"/>
        <end position="1508"/>
    </location>
</feature>
<dbReference type="SMART" id="SM00702">
    <property type="entry name" value="P4Hc"/>
    <property type="match status" value="1"/>
</dbReference>
<dbReference type="InterPro" id="IPR011990">
    <property type="entry name" value="TPR-like_helical_dom_sf"/>
</dbReference>